<evidence type="ECO:0000256" key="3">
    <source>
        <dbReference type="PROSITE-ProRule" id="PRU00169"/>
    </source>
</evidence>
<dbReference type="Proteomes" id="UP000664844">
    <property type="component" value="Unassembled WGS sequence"/>
</dbReference>
<dbReference type="InterPro" id="IPR001789">
    <property type="entry name" value="Sig_transdc_resp-reg_receiver"/>
</dbReference>
<evidence type="ECO:0000259" key="4">
    <source>
        <dbReference type="PROSITE" id="PS50110"/>
    </source>
</evidence>
<dbReference type="InterPro" id="IPR050595">
    <property type="entry name" value="Bact_response_regulator"/>
</dbReference>
<dbReference type="PANTHER" id="PTHR44591">
    <property type="entry name" value="STRESS RESPONSE REGULATOR PROTEIN 1"/>
    <property type="match status" value="1"/>
</dbReference>
<dbReference type="PROSITE" id="PS50110">
    <property type="entry name" value="RESPONSE_REGULATORY"/>
    <property type="match status" value="1"/>
</dbReference>
<accession>A0ABS3FRZ4</accession>
<keyword evidence="6" id="KW-1185">Reference proteome</keyword>
<evidence type="ECO:0000256" key="1">
    <source>
        <dbReference type="ARBA" id="ARBA00022553"/>
    </source>
</evidence>
<evidence type="ECO:0000313" key="5">
    <source>
        <dbReference type="EMBL" id="MBO0349391.1"/>
    </source>
</evidence>
<feature type="modified residue" description="4-aspartylphosphate" evidence="3">
    <location>
        <position position="310"/>
    </location>
</feature>
<comment type="function">
    <text evidence="2">Controls heterocyst pattern formation.</text>
</comment>
<name>A0ABS3FRZ4_9CYAN</name>
<feature type="domain" description="Response regulatory" evidence="4">
    <location>
        <begin position="261"/>
        <end position="377"/>
    </location>
</feature>
<keyword evidence="1 3" id="KW-0597">Phosphoprotein</keyword>
<comment type="induction">
    <text evidence="2">By nitrogen starvation.</text>
</comment>
<dbReference type="InterPro" id="IPR024186">
    <property type="entry name" value="Sig_transdc_resp-reg_PatA"/>
</dbReference>
<comment type="subcellular location">
    <subcellularLocation>
        <location evidence="2">Cell septum</location>
    </subcellularLocation>
</comment>
<evidence type="ECO:0000256" key="2">
    <source>
        <dbReference type="PIRNR" id="PIRNR005897"/>
    </source>
</evidence>
<dbReference type="SUPFAM" id="SSF52172">
    <property type="entry name" value="CheY-like"/>
    <property type="match status" value="1"/>
</dbReference>
<keyword evidence="2" id="KW-0902">Two-component regulatory system</keyword>
<proteinExistence type="evidence at transcript level"/>
<dbReference type="RefSeq" id="WP_207087915.1">
    <property type="nucleotide sequence ID" value="NZ_JAFLQW010000270.1"/>
</dbReference>
<gene>
    <name evidence="5" type="ORF">J0895_09785</name>
</gene>
<dbReference type="Pfam" id="PF00072">
    <property type="entry name" value="Response_reg"/>
    <property type="match status" value="1"/>
</dbReference>
<comment type="caution">
    <text evidence="5">The sequence shown here is derived from an EMBL/GenBank/DDBJ whole genome shotgun (WGS) entry which is preliminary data.</text>
</comment>
<dbReference type="Gene3D" id="3.40.50.2300">
    <property type="match status" value="1"/>
</dbReference>
<sequence length="392" mass="44090">MVENKTIQPQKQESIRSAAAQLVGSPTKALQKIVINNLSGRLTIRDTSDPSVFWRVYFGNGKVHFASSLTGYKERLSYYLSRFLPELKELSLEGFKSDYQAICHYWKAGKIPLQHAREVLFKLTQEALVQVLNLPQAGLQFEKTVGLDPILLSLPLKQTILPMREAIGKWGKIRTEIASPFQRIFIRNLEQIPKLLWPTFKNVEGIKRLIEVLNRGGCLYEVAQGLKIDVLSLGLLLQPLVQAEAVGVKPYQSEKVENGPIIACIDDSKTTQRHVRAILQAGGYRCLMLTEPAKALTTLARYKPALVLMDINMPEINGYELCRMLRQSSLLQEIPIVMLTGRDGLIDKMRSRMVGANDYITKPFDAQQLLKAIEMQLLGTADSEKETILQTG</sequence>
<dbReference type="PANTHER" id="PTHR44591:SF23">
    <property type="entry name" value="CHEY SUBFAMILY"/>
    <property type="match status" value="1"/>
</dbReference>
<dbReference type="InterPro" id="IPR025497">
    <property type="entry name" value="PatA-like_N"/>
</dbReference>
<reference evidence="5 6" key="1">
    <citation type="submission" date="2021-03" db="EMBL/GenBank/DDBJ databases">
        <title>Metabolic Capacity of the Antarctic Cyanobacterium Phormidium pseudopriestleyi that Sustains Oxygenic Photosynthesis in the Presence of Hydrogen Sulfide.</title>
        <authorList>
            <person name="Lumian J.E."/>
            <person name="Jungblut A.D."/>
            <person name="Dillon M.L."/>
            <person name="Hawes I."/>
            <person name="Doran P.T."/>
            <person name="Mackey T.J."/>
            <person name="Dick G.J."/>
            <person name="Grettenberger C.L."/>
            <person name="Sumner D.Y."/>
        </authorList>
    </citation>
    <scope>NUCLEOTIDE SEQUENCE [LARGE SCALE GENOMIC DNA]</scope>
    <source>
        <strain evidence="5 6">FRX01</strain>
    </source>
</reference>
<protein>
    <recommendedName>
        <fullName evidence="2">Protein PatA</fullName>
    </recommendedName>
</protein>
<keyword evidence="2" id="KW-0364">Heterocyst</keyword>
<dbReference type="SMART" id="SM00448">
    <property type="entry name" value="REC"/>
    <property type="match status" value="1"/>
</dbReference>
<evidence type="ECO:0000313" key="6">
    <source>
        <dbReference type="Proteomes" id="UP000664844"/>
    </source>
</evidence>
<dbReference type="EMBL" id="JAFLQW010000270">
    <property type="protein sequence ID" value="MBO0349391.1"/>
    <property type="molecule type" value="Genomic_DNA"/>
</dbReference>
<dbReference type="PIRSF" id="PIRSF005897">
    <property type="entry name" value="RR_PatA"/>
    <property type="match status" value="1"/>
</dbReference>
<dbReference type="InterPro" id="IPR011006">
    <property type="entry name" value="CheY-like_superfamily"/>
</dbReference>
<organism evidence="5 6">
    <name type="scientific">Phormidium pseudopriestleyi FRX01</name>
    <dbReference type="NCBI Taxonomy" id="1759528"/>
    <lineage>
        <taxon>Bacteria</taxon>
        <taxon>Bacillati</taxon>
        <taxon>Cyanobacteriota</taxon>
        <taxon>Cyanophyceae</taxon>
        <taxon>Oscillatoriophycideae</taxon>
        <taxon>Oscillatoriales</taxon>
        <taxon>Oscillatoriaceae</taxon>
        <taxon>Phormidium</taxon>
    </lineage>
</organism>
<dbReference type="Pfam" id="PF14332">
    <property type="entry name" value="DUF4388"/>
    <property type="match status" value="1"/>
</dbReference>